<gene>
    <name evidence="1" type="ORF">F7Q99_37850</name>
</gene>
<dbReference type="GO" id="GO:0008168">
    <property type="term" value="F:methyltransferase activity"/>
    <property type="evidence" value="ECO:0007669"/>
    <property type="project" value="UniProtKB-KW"/>
</dbReference>
<dbReference type="InterPro" id="IPR029063">
    <property type="entry name" value="SAM-dependent_MTases_sf"/>
</dbReference>
<keyword evidence="2" id="KW-1185">Reference proteome</keyword>
<dbReference type="GO" id="GO:0032259">
    <property type="term" value="P:methylation"/>
    <property type="evidence" value="ECO:0007669"/>
    <property type="project" value="UniProtKB-KW"/>
</dbReference>
<dbReference type="EMBL" id="WBOF01000006">
    <property type="protein sequence ID" value="MQS17804.1"/>
    <property type="molecule type" value="Genomic_DNA"/>
</dbReference>
<keyword evidence="1" id="KW-0808">Transferase</keyword>
<accession>A0A6N7L5U4</accession>
<sequence>MFEADSTRETDLQTDRPHPARIYDYWLGGKDNFGPDRAAAEHAIAAAPDIPEAARENRAFLRRAVRLCVEAGVRQFIDIGSGLPARGNVHEVAQELAPDARVVYIDNDPIVLAHGRALLADNRSTTVLTGDLRDVDELLDRAELRSLIDLSQPVAVLLLAVLHFVDDAQAAAAVRAVSSRVAPGSHLLLSHSTGEGNPQLAAEVAKTWENSTSQINGRGRAEVEGFFEGWELLAPGVDFVPLWRPDGPTANTTRWMYAGVGRKP</sequence>
<dbReference type="Proteomes" id="UP000450000">
    <property type="component" value="Unassembled WGS sequence"/>
</dbReference>
<evidence type="ECO:0000313" key="2">
    <source>
        <dbReference type="Proteomes" id="UP000450000"/>
    </source>
</evidence>
<dbReference type="InterPro" id="IPR006764">
    <property type="entry name" value="SAM_dep_MeTrfase_SAV2177_type"/>
</dbReference>
<protein>
    <submittedName>
        <fullName evidence="1">SAM-dependent methyltransferase</fullName>
    </submittedName>
</protein>
<organism evidence="1 2">
    <name type="scientific">Streptomyces kaniharaensis</name>
    <dbReference type="NCBI Taxonomy" id="212423"/>
    <lineage>
        <taxon>Bacteria</taxon>
        <taxon>Bacillati</taxon>
        <taxon>Actinomycetota</taxon>
        <taxon>Actinomycetes</taxon>
        <taxon>Kitasatosporales</taxon>
        <taxon>Streptomycetaceae</taxon>
        <taxon>Streptomyces</taxon>
    </lineage>
</organism>
<dbReference type="SUPFAM" id="SSF53335">
    <property type="entry name" value="S-adenosyl-L-methionine-dependent methyltransferases"/>
    <property type="match status" value="1"/>
</dbReference>
<comment type="caution">
    <text evidence="1">The sequence shown here is derived from an EMBL/GenBank/DDBJ whole genome shotgun (WGS) entry which is preliminary data.</text>
</comment>
<dbReference type="Gene3D" id="3.40.50.150">
    <property type="entry name" value="Vaccinia Virus protein VP39"/>
    <property type="match status" value="1"/>
</dbReference>
<proteinExistence type="predicted"/>
<dbReference type="RefSeq" id="WP_153471341.1">
    <property type="nucleotide sequence ID" value="NZ_WBOF01000006.1"/>
</dbReference>
<keyword evidence="1" id="KW-0489">Methyltransferase</keyword>
<dbReference type="Pfam" id="PF04672">
    <property type="entry name" value="Methyltransf_19"/>
    <property type="match status" value="1"/>
</dbReference>
<evidence type="ECO:0000313" key="1">
    <source>
        <dbReference type="EMBL" id="MQS17804.1"/>
    </source>
</evidence>
<dbReference type="AlphaFoldDB" id="A0A6N7L5U4"/>
<dbReference type="OrthoDB" id="4134439at2"/>
<name>A0A6N7L5U4_9ACTN</name>
<dbReference type="PIRSF" id="PIRSF017393">
    <property type="entry name" value="MTase_SAV2177"/>
    <property type="match status" value="1"/>
</dbReference>
<reference evidence="1 2" key="1">
    <citation type="submission" date="2019-09" db="EMBL/GenBank/DDBJ databases">
        <title>Genome Sequences of Streptomyces kaniharaensis ATCC 21070.</title>
        <authorList>
            <person name="Zhu W."/>
            <person name="De Crecy-Lagard V."/>
            <person name="Richards N.G."/>
        </authorList>
    </citation>
    <scope>NUCLEOTIDE SEQUENCE [LARGE SCALE GENOMIC DNA]</scope>
    <source>
        <strain evidence="1 2">SF-557</strain>
    </source>
</reference>